<feature type="region of interest" description="Disordered" evidence="1">
    <location>
        <begin position="1"/>
        <end position="29"/>
    </location>
</feature>
<dbReference type="EMBL" id="JBHLVF010000033">
    <property type="protein sequence ID" value="MFC0393333.1"/>
    <property type="molecule type" value="Genomic_DNA"/>
</dbReference>
<feature type="compositionally biased region" description="Basic and acidic residues" evidence="1">
    <location>
        <begin position="7"/>
        <end position="17"/>
    </location>
</feature>
<proteinExistence type="predicted"/>
<organism evidence="3 4">
    <name type="scientific">Paenibacillus mendelii</name>
    <dbReference type="NCBI Taxonomy" id="206163"/>
    <lineage>
        <taxon>Bacteria</taxon>
        <taxon>Bacillati</taxon>
        <taxon>Bacillota</taxon>
        <taxon>Bacilli</taxon>
        <taxon>Bacillales</taxon>
        <taxon>Paenibacillaceae</taxon>
        <taxon>Paenibacillus</taxon>
    </lineage>
</organism>
<evidence type="ECO:0000313" key="4">
    <source>
        <dbReference type="Proteomes" id="UP001589818"/>
    </source>
</evidence>
<sequence length="134" mass="15533">MRRKNHHDGPKNKRDMETESPIEGSSSEEWEAEQFEQLVGRHLKQWDDSVTPEIPSIQSLEQLAGDQRDRLRGRLWRDLLLFWVVSGMILSGLVLLVQRDLKLFIIVQVVVLMAACLFVVSPVVRREGRGKWTN</sequence>
<feature type="transmembrane region" description="Helical" evidence="2">
    <location>
        <begin position="103"/>
        <end position="124"/>
    </location>
</feature>
<reference evidence="3 4" key="1">
    <citation type="submission" date="2024-09" db="EMBL/GenBank/DDBJ databases">
        <authorList>
            <person name="Sun Q."/>
            <person name="Mori K."/>
        </authorList>
    </citation>
    <scope>NUCLEOTIDE SEQUENCE [LARGE SCALE GENOMIC DNA]</scope>
    <source>
        <strain evidence="3 4">CCM 4839</strain>
    </source>
</reference>
<evidence type="ECO:0000313" key="3">
    <source>
        <dbReference type="EMBL" id="MFC0393333.1"/>
    </source>
</evidence>
<accession>A0ABV6JBP3</accession>
<dbReference type="Proteomes" id="UP001589818">
    <property type="component" value="Unassembled WGS sequence"/>
</dbReference>
<evidence type="ECO:0000256" key="1">
    <source>
        <dbReference type="SAM" id="MobiDB-lite"/>
    </source>
</evidence>
<keyword evidence="2" id="KW-0812">Transmembrane</keyword>
<dbReference type="InterPro" id="IPR035238">
    <property type="entry name" value="DUF5345"/>
</dbReference>
<keyword evidence="4" id="KW-1185">Reference proteome</keyword>
<dbReference type="RefSeq" id="WP_204821595.1">
    <property type="nucleotide sequence ID" value="NZ_JANHOF010000014.1"/>
</dbReference>
<keyword evidence="2" id="KW-0472">Membrane</keyword>
<feature type="transmembrane region" description="Helical" evidence="2">
    <location>
        <begin position="79"/>
        <end position="97"/>
    </location>
</feature>
<name>A0ABV6JBP3_9BACL</name>
<gene>
    <name evidence="3" type="ORF">ACFFJ8_18385</name>
</gene>
<comment type="caution">
    <text evidence="3">The sequence shown here is derived from an EMBL/GenBank/DDBJ whole genome shotgun (WGS) entry which is preliminary data.</text>
</comment>
<evidence type="ECO:0000256" key="2">
    <source>
        <dbReference type="SAM" id="Phobius"/>
    </source>
</evidence>
<keyword evidence="2" id="KW-1133">Transmembrane helix</keyword>
<protein>
    <submittedName>
        <fullName evidence="3">YxlC family protein</fullName>
    </submittedName>
</protein>
<dbReference type="Pfam" id="PF17280">
    <property type="entry name" value="DUF5345"/>
    <property type="match status" value="1"/>
</dbReference>